<comment type="subcellular location">
    <subcellularLocation>
        <location evidence="1">Nucleus inner membrane</location>
        <topology evidence="1">Multi-pass membrane protein</topology>
    </subcellularLocation>
</comment>
<dbReference type="SUPFAM" id="SSF63451">
    <property type="entry name" value="LEM domain"/>
    <property type="match status" value="1"/>
</dbReference>
<evidence type="ECO:0000313" key="11">
    <source>
        <dbReference type="Proteomes" id="UP000015104"/>
    </source>
</evidence>
<dbReference type="eggNOG" id="KOG0147">
    <property type="taxonomic scope" value="Eukaryota"/>
</dbReference>
<evidence type="ECO:0000256" key="8">
    <source>
        <dbReference type="SAM" id="Phobius"/>
    </source>
</evidence>
<dbReference type="InterPro" id="IPR003887">
    <property type="entry name" value="LEM_dom"/>
</dbReference>
<dbReference type="Gene3D" id="1.10.10.1180">
    <property type="entry name" value="MAN1, winged-helix domain"/>
    <property type="match status" value="1"/>
</dbReference>
<dbReference type="GO" id="GO:0005637">
    <property type="term" value="C:nuclear inner membrane"/>
    <property type="evidence" value="ECO:0007669"/>
    <property type="project" value="UniProtKB-SubCell"/>
</dbReference>
<dbReference type="Pfam" id="PF09402">
    <property type="entry name" value="MSC"/>
    <property type="match status" value="1"/>
</dbReference>
<dbReference type="InterPro" id="IPR012677">
    <property type="entry name" value="Nucleotide-bd_a/b_plait_sf"/>
</dbReference>
<feature type="region of interest" description="Disordered" evidence="7">
    <location>
        <begin position="311"/>
        <end position="339"/>
    </location>
</feature>
<dbReference type="OrthoDB" id="118234at2759"/>
<dbReference type="FunFam" id="1.10.720.40:FF:000001">
    <property type="entry name" value="LEM domain containing 2, isoform CRA_a"/>
    <property type="match status" value="1"/>
</dbReference>
<feature type="transmembrane region" description="Helical" evidence="8">
    <location>
        <begin position="163"/>
        <end position="186"/>
    </location>
</feature>
<evidence type="ECO:0000313" key="10">
    <source>
        <dbReference type="EnsemblMetazoa" id="tetur12g04320.1"/>
    </source>
</evidence>
<dbReference type="InterPro" id="IPR011015">
    <property type="entry name" value="LEM/LEM-like_dom_sf"/>
</dbReference>
<accession>T1KJA0</accession>
<dbReference type="PANTHER" id="PTHR13428">
    <property type="entry name" value="INNER NUCLEAR MEMBRANE PROTEIN MAN1 LEM DOMAIN CONTAINING PROTEIN"/>
    <property type="match status" value="1"/>
</dbReference>
<name>T1KJA0_TETUR</name>
<evidence type="ECO:0000259" key="9">
    <source>
        <dbReference type="PROSITE" id="PS50954"/>
    </source>
</evidence>
<dbReference type="GO" id="GO:0030514">
    <property type="term" value="P:negative regulation of BMP signaling pathway"/>
    <property type="evidence" value="ECO:0007669"/>
    <property type="project" value="TreeGrafter"/>
</dbReference>
<dbReference type="Pfam" id="PF03020">
    <property type="entry name" value="LEM"/>
    <property type="match status" value="1"/>
</dbReference>
<dbReference type="Gene3D" id="1.10.720.40">
    <property type="match status" value="1"/>
</dbReference>
<feature type="domain" description="LEM" evidence="9">
    <location>
        <begin position="14"/>
        <end position="59"/>
    </location>
</feature>
<dbReference type="Gene3D" id="3.30.70.330">
    <property type="match status" value="1"/>
</dbReference>
<dbReference type="AlphaFoldDB" id="T1KJA0"/>
<feature type="transmembrane region" description="Helical" evidence="8">
    <location>
        <begin position="129"/>
        <end position="151"/>
    </location>
</feature>
<feature type="compositionally biased region" description="Low complexity" evidence="7">
    <location>
        <begin position="66"/>
        <end position="87"/>
    </location>
</feature>
<dbReference type="CDD" id="cd12940">
    <property type="entry name" value="LEM_LAP2_LEMD1"/>
    <property type="match status" value="1"/>
</dbReference>
<gene>
    <name evidence="10" type="primary">107364464</name>
</gene>
<reference evidence="11" key="1">
    <citation type="submission" date="2011-08" db="EMBL/GenBank/DDBJ databases">
        <authorList>
            <person name="Rombauts S."/>
        </authorList>
    </citation>
    <scope>NUCLEOTIDE SEQUENCE</scope>
    <source>
        <strain evidence="11">London</strain>
    </source>
</reference>
<dbReference type="GO" id="GO:0031490">
    <property type="term" value="F:chromatin DNA binding"/>
    <property type="evidence" value="ECO:0007669"/>
    <property type="project" value="TreeGrafter"/>
</dbReference>
<dbReference type="EnsemblMetazoa" id="tetur12g04320.1">
    <property type="protein sequence ID" value="tetur12g04320.1"/>
    <property type="gene ID" value="tetur12g04320"/>
</dbReference>
<dbReference type="PANTHER" id="PTHR13428:SF12">
    <property type="entry name" value="INNER NUCLEAR MEMBRANE PROTEIN MAN1"/>
    <property type="match status" value="1"/>
</dbReference>
<reference evidence="10" key="2">
    <citation type="submission" date="2015-06" db="UniProtKB">
        <authorList>
            <consortium name="EnsemblMetazoa"/>
        </authorList>
    </citation>
    <scope>IDENTIFICATION</scope>
</reference>
<dbReference type="GO" id="GO:0006998">
    <property type="term" value="P:nuclear envelope organization"/>
    <property type="evidence" value="ECO:0007669"/>
    <property type="project" value="TreeGrafter"/>
</dbReference>
<protein>
    <recommendedName>
        <fullName evidence="9">LEM domain-containing protein</fullName>
    </recommendedName>
</protein>
<evidence type="ECO:0000256" key="4">
    <source>
        <dbReference type="ARBA" id="ARBA00022989"/>
    </source>
</evidence>
<keyword evidence="2" id="KW-0597">Phosphoprotein</keyword>
<evidence type="ECO:0000256" key="3">
    <source>
        <dbReference type="ARBA" id="ARBA00022692"/>
    </source>
</evidence>
<feature type="region of interest" description="Disordered" evidence="7">
    <location>
        <begin position="64"/>
        <end position="87"/>
    </location>
</feature>
<dbReference type="EMBL" id="CAEY01000120">
    <property type="status" value="NOT_ANNOTATED_CDS"/>
    <property type="molecule type" value="Genomic_DNA"/>
</dbReference>
<keyword evidence="4 8" id="KW-1133">Transmembrane helix</keyword>
<keyword evidence="11" id="KW-1185">Reference proteome</keyword>
<evidence type="ECO:0000256" key="7">
    <source>
        <dbReference type="SAM" id="MobiDB-lite"/>
    </source>
</evidence>
<evidence type="ECO:0000256" key="5">
    <source>
        <dbReference type="ARBA" id="ARBA00023136"/>
    </source>
</evidence>
<dbReference type="Proteomes" id="UP000015104">
    <property type="component" value="Unassembled WGS sequence"/>
</dbReference>
<keyword evidence="6" id="KW-0539">Nucleus</keyword>
<dbReference type="InterPro" id="IPR052277">
    <property type="entry name" value="INM_ESCRT-Associated"/>
</dbReference>
<dbReference type="OMA" id="DAGMIHN"/>
<keyword evidence="3 8" id="KW-0812">Transmembrane</keyword>
<dbReference type="HOGENOM" id="CLU_585723_0_0_1"/>
<dbReference type="SMART" id="SM00540">
    <property type="entry name" value="LEM"/>
    <property type="match status" value="1"/>
</dbReference>
<keyword evidence="5 8" id="KW-0472">Membrane</keyword>
<dbReference type="InterPro" id="IPR041885">
    <property type="entry name" value="MAN1_winged_helix_dom"/>
</dbReference>
<proteinExistence type="predicted"/>
<organism evidence="10 11">
    <name type="scientific">Tetranychus urticae</name>
    <name type="common">Two-spotted spider mite</name>
    <dbReference type="NCBI Taxonomy" id="32264"/>
    <lineage>
        <taxon>Eukaryota</taxon>
        <taxon>Metazoa</taxon>
        <taxon>Ecdysozoa</taxon>
        <taxon>Arthropoda</taxon>
        <taxon>Chelicerata</taxon>
        <taxon>Arachnida</taxon>
        <taxon>Acari</taxon>
        <taxon>Acariformes</taxon>
        <taxon>Trombidiformes</taxon>
        <taxon>Prostigmata</taxon>
        <taxon>Eleutherengona</taxon>
        <taxon>Raphignathae</taxon>
        <taxon>Tetranychoidea</taxon>
        <taxon>Tetranychidae</taxon>
        <taxon>Tetranychus</taxon>
    </lineage>
</organism>
<dbReference type="KEGG" id="tut:107364464"/>
<dbReference type="PROSITE" id="PS50954">
    <property type="entry name" value="LEM"/>
    <property type="match status" value="1"/>
</dbReference>
<sequence length="467" mass="53015">MAKRNSCGDRSIKLSEVSKLTDKELAERLRKDHGFVCGPIVASTRSVYEKKLISLIEKGETRALNSPYSSPSPSLPSSPRSPSSLSSHFHRTTKLRAVEQSFDNGTTTNDKSLYMNNNEPVNISEWTSYSIVGVFLLFFSIIAAFYVYRAYPIPLSLGFKLRSFFWLTGKLAAGIILIVTIVVTVIKYISHKKQMQNEEQAAIQDLVRKSIELLQSPDEPYSMPVINIRDTLLTPQQRKDARWKRIWSSAVEYIENNEYHINSIIEEINGEEFKTWKWCGNSTSKDRFNEFRMNATTMKTGIIEWQGSAFGSDSTSNTPGECSANNKVSVSNGSRNSNTRAPTEFLKVRNIPSKNASPNWKTQIRNAIIEKCTAYAPNKYHGILHIDMDGPDEKEYFIYLKCDSLESATNAYAALHGWWCERHLVSVKFLKSDRYYERFPEAASATTPLKILNIDTTDRNKTAEDRG</sequence>
<dbReference type="STRING" id="32264.T1KJA0"/>
<evidence type="ECO:0000256" key="6">
    <source>
        <dbReference type="ARBA" id="ARBA00023242"/>
    </source>
</evidence>
<evidence type="ECO:0000256" key="1">
    <source>
        <dbReference type="ARBA" id="ARBA00004473"/>
    </source>
</evidence>
<evidence type="ECO:0000256" key="2">
    <source>
        <dbReference type="ARBA" id="ARBA00022553"/>
    </source>
</evidence>
<dbReference type="InterPro" id="IPR018996">
    <property type="entry name" value="Man1/Src1-like_C"/>
</dbReference>